<keyword evidence="3" id="KW-0238">DNA-binding</keyword>
<keyword evidence="8" id="KW-1185">Reference proteome</keyword>
<name>A0A319DIW8_9EURO</name>
<sequence>MCLRTGRPPTLANEQCDLTLPTIDGNNPHLTENEKIPLSLFCGNLRLSIIQSRIYTDLYFPQALRKSDAELLKTIRDLDSTLEEWRESLPPLSQPIFGLGHELPTCVTDARSVLFQVQYLYCMAAIHQTSSRCEAWRSIHDQRMGDGIASSITVSATASRSLLQLFRISTLGFERQSFWFSLFYPISAAVTLFCNILLDPHDSKCEDDARLIRNLPAAIYACLGQHLSPSIADHMKLVNSFIPDLANLVDYIIVILRCGEQGFPSAQPYLSHTPGVLFPQSPNSRSDSHTDDATLEPLTSLDIQDPVPRPELELTTSSYFLLQIRYPLFACDCPGSFMAGSV</sequence>
<proteinExistence type="predicted"/>
<evidence type="ECO:0000256" key="6">
    <source>
        <dbReference type="SAM" id="MobiDB-lite"/>
    </source>
</evidence>
<evidence type="ECO:0000256" key="4">
    <source>
        <dbReference type="ARBA" id="ARBA00023163"/>
    </source>
</evidence>
<dbReference type="GO" id="GO:0005634">
    <property type="term" value="C:nucleus"/>
    <property type="evidence" value="ECO:0007669"/>
    <property type="project" value="UniProtKB-SubCell"/>
</dbReference>
<dbReference type="InterPro" id="IPR050987">
    <property type="entry name" value="AtrR-like"/>
</dbReference>
<dbReference type="VEuPathDB" id="FungiDB:BO71DRAFT_441276"/>
<reference evidence="7 8" key="1">
    <citation type="submission" date="2018-02" db="EMBL/GenBank/DDBJ databases">
        <title>The genomes of Aspergillus section Nigri reveals drivers in fungal speciation.</title>
        <authorList>
            <consortium name="DOE Joint Genome Institute"/>
            <person name="Vesth T.C."/>
            <person name="Nybo J."/>
            <person name="Theobald S."/>
            <person name="Brandl J."/>
            <person name="Frisvad J.C."/>
            <person name="Nielsen K.F."/>
            <person name="Lyhne E.K."/>
            <person name="Kogle M.E."/>
            <person name="Kuo A."/>
            <person name="Riley R."/>
            <person name="Clum A."/>
            <person name="Nolan M."/>
            <person name="Lipzen A."/>
            <person name="Salamov A."/>
            <person name="Henrissat B."/>
            <person name="Wiebenga A."/>
            <person name="De vries R.P."/>
            <person name="Grigoriev I.V."/>
            <person name="Mortensen U.H."/>
            <person name="Andersen M.R."/>
            <person name="Baker S.E."/>
        </authorList>
    </citation>
    <scope>NUCLEOTIDE SEQUENCE [LARGE SCALE GENOMIC DNA]</scope>
    <source>
        <strain evidence="7 8">CBS 707.79</strain>
    </source>
</reference>
<dbReference type="Proteomes" id="UP000247810">
    <property type="component" value="Unassembled WGS sequence"/>
</dbReference>
<dbReference type="CDD" id="cd12148">
    <property type="entry name" value="fungal_TF_MHR"/>
    <property type="match status" value="1"/>
</dbReference>
<organism evidence="7 8">
    <name type="scientific">Aspergillus ellipticus CBS 707.79</name>
    <dbReference type="NCBI Taxonomy" id="1448320"/>
    <lineage>
        <taxon>Eukaryota</taxon>
        <taxon>Fungi</taxon>
        <taxon>Dikarya</taxon>
        <taxon>Ascomycota</taxon>
        <taxon>Pezizomycotina</taxon>
        <taxon>Eurotiomycetes</taxon>
        <taxon>Eurotiomycetidae</taxon>
        <taxon>Eurotiales</taxon>
        <taxon>Aspergillaceae</taxon>
        <taxon>Aspergillus</taxon>
        <taxon>Aspergillus subgen. Circumdati</taxon>
    </lineage>
</organism>
<dbReference type="OrthoDB" id="4116913at2759"/>
<gene>
    <name evidence="7" type="ORF">BO71DRAFT_441276</name>
</gene>
<evidence type="ECO:0000313" key="7">
    <source>
        <dbReference type="EMBL" id="PYH94017.1"/>
    </source>
</evidence>
<comment type="subcellular location">
    <subcellularLocation>
        <location evidence="1">Nucleus</location>
    </subcellularLocation>
</comment>
<dbReference type="EMBL" id="KZ825880">
    <property type="protein sequence ID" value="PYH94017.1"/>
    <property type="molecule type" value="Genomic_DNA"/>
</dbReference>
<evidence type="ECO:0000256" key="5">
    <source>
        <dbReference type="ARBA" id="ARBA00023242"/>
    </source>
</evidence>
<evidence type="ECO:0000256" key="2">
    <source>
        <dbReference type="ARBA" id="ARBA00023015"/>
    </source>
</evidence>
<keyword evidence="2" id="KW-0805">Transcription regulation</keyword>
<evidence type="ECO:0000313" key="8">
    <source>
        <dbReference type="Proteomes" id="UP000247810"/>
    </source>
</evidence>
<dbReference type="STRING" id="1448320.A0A319DIW8"/>
<dbReference type="PANTHER" id="PTHR46910:SF37">
    <property type="entry name" value="ZN(II)2CYS6 TRANSCRIPTION FACTOR (EUROFUNG)"/>
    <property type="match status" value="1"/>
</dbReference>
<protein>
    <recommendedName>
        <fullName evidence="9">Transcription factor domain-containing protein</fullName>
    </recommendedName>
</protein>
<evidence type="ECO:0000256" key="1">
    <source>
        <dbReference type="ARBA" id="ARBA00004123"/>
    </source>
</evidence>
<evidence type="ECO:0008006" key="9">
    <source>
        <dbReference type="Google" id="ProtNLM"/>
    </source>
</evidence>
<dbReference type="GO" id="GO:0003700">
    <property type="term" value="F:DNA-binding transcription factor activity"/>
    <property type="evidence" value="ECO:0007669"/>
    <property type="project" value="InterPro"/>
</dbReference>
<dbReference type="PANTHER" id="PTHR46910">
    <property type="entry name" value="TRANSCRIPTION FACTOR PDR1"/>
    <property type="match status" value="1"/>
</dbReference>
<dbReference type="GO" id="GO:0003677">
    <property type="term" value="F:DNA binding"/>
    <property type="evidence" value="ECO:0007669"/>
    <property type="project" value="UniProtKB-KW"/>
</dbReference>
<evidence type="ECO:0000256" key="3">
    <source>
        <dbReference type="ARBA" id="ARBA00023125"/>
    </source>
</evidence>
<keyword evidence="4" id="KW-0804">Transcription</keyword>
<feature type="region of interest" description="Disordered" evidence="6">
    <location>
        <begin position="280"/>
        <end position="303"/>
    </location>
</feature>
<accession>A0A319DIW8</accession>
<keyword evidence="5" id="KW-0539">Nucleus</keyword>
<dbReference type="AlphaFoldDB" id="A0A319DIW8"/>